<dbReference type="PANTHER" id="PTHR30006">
    <property type="entry name" value="THIAMINE-BINDING PERIPLASMIC PROTEIN-RELATED"/>
    <property type="match status" value="1"/>
</dbReference>
<evidence type="ECO:0000313" key="2">
    <source>
        <dbReference type="EMBL" id="GIH65662.1"/>
    </source>
</evidence>
<dbReference type="PANTHER" id="PTHR30006:SF2">
    <property type="entry name" value="ABC TRANSPORTER SUBSTRATE-BINDING PROTEIN"/>
    <property type="match status" value="1"/>
</dbReference>
<protein>
    <submittedName>
        <fullName evidence="2">ABC transporter substrate-binding protein</fullName>
    </submittedName>
</protein>
<dbReference type="EMBL" id="BOOF01000042">
    <property type="protein sequence ID" value="GIH65662.1"/>
    <property type="molecule type" value="Genomic_DNA"/>
</dbReference>
<comment type="caution">
    <text evidence="2">The sequence shown here is derived from an EMBL/GenBank/DDBJ whole genome shotgun (WGS) entry which is preliminary data.</text>
</comment>
<dbReference type="SUPFAM" id="SSF53850">
    <property type="entry name" value="Periplasmic binding protein-like II"/>
    <property type="match status" value="1"/>
</dbReference>
<sequence>MHDVDADSVMAQRAAANDRRGAGSIRRVTIRACVVTISSAALLLSAASACSKPSSSDKPLPPLNPQADSLESGFGTMDRLVEAAKKEGALTVVGLPGGWVGYKEIIARFSDKYGIKVTSIVPEASSKQEIDTAARLKGTNQAPDVFDLTLEVAVANAKLFAPYRVTGWADIPDEAKEQRGRWYAAYGGYMSIGYDPRKVPAPASYGALVRPGTIVALPGDPRRVASAFSAVMAASLGNGLPDAARGVDLFARLKKGGMLGRPDQATAVVDWDFMNAARAASGRGAAAWRVTIPRNEVLASYYMQAISADAPHPAAARLWEEFLLSDEGQNLFLKAYARPARMEAMEMRDTLDGDAAARLPEASGDPVILNIPEQDQAKSYVTAHWAQAVG</sequence>
<dbReference type="Pfam" id="PF13343">
    <property type="entry name" value="SBP_bac_6"/>
    <property type="match status" value="1"/>
</dbReference>
<dbReference type="Gene3D" id="3.40.190.10">
    <property type="entry name" value="Periplasmic binding protein-like II"/>
    <property type="match status" value="2"/>
</dbReference>
<accession>A0ABQ4GW68</accession>
<keyword evidence="1" id="KW-0732">Signal</keyword>
<name>A0ABQ4GW68_9ACTN</name>
<dbReference type="Proteomes" id="UP000660454">
    <property type="component" value="Unassembled WGS sequence"/>
</dbReference>
<evidence type="ECO:0000256" key="1">
    <source>
        <dbReference type="ARBA" id="ARBA00022729"/>
    </source>
</evidence>
<evidence type="ECO:0000313" key="3">
    <source>
        <dbReference type="Proteomes" id="UP000660454"/>
    </source>
</evidence>
<gene>
    <name evidence="2" type="ORF">Msi02_64790</name>
</gene>
<keyword evidence="3" id="KW-1185">Reference proteome</keyword>
<reference evidence="2 3" key="1">
    <citation type="submission" date="2021-01" db="EMBL/GenBank/DDBJ databases">
        <title>Whole genome shotgun sequence of Microbispora siamensis NBRC 104113.</title>
        <authorList>
            <person name="Komaki H."/>
            <person name="Tamura T."/>
        </authorList>
    </citation>
    <scope>NUCLEOTIDE SEQUENCE [LARGE SCALE GENOMIC DNA]</scope>
    <source>
        <strain evidence="2 3">NBRC 104113</strain>
    </source>
</reference>
<proteinExistence type="predicted"/>
<organism evidence="2 3">
    <name type="scientific">Microbispora siamensis</name>
    <dbReference type="NCBI Taxonomy" id="564413"/>
    <lineage>
        <taxon>Bacteria</taxon>
        <taxon>Bacillati</taxon>
        <taxon>Actinomycetota</taxon>
        <taxon>Actinomycetes</taxon>
        <taxon>Streptosporangiales</taxon>
        <taxon>Streptosporangiaceae</taxon>
        <taxon>Microbispora</taxon>
    </lineage>
</organism>